<name>A0A6A6BQD1_9PEZI</name>
<dbReference type="EMBL" id="ML995477">
    <property type="protein sequence ID" value="KAF2145515.1"/>
    <property type="molecule type" value="Genomic_DNA"/>
</dbReference>
<feature type="transmembrane region" description="Helical" evidence="1">
    <location>
        <begin position="56"/>
        <end position="77"/>
    </location>
</feature>
<keyword evidence="1" id="KW-0472">Membrane</keyword>
<keyword evidence="1" id="KW-0812">Transmembrane</keyword>
<accession>A0A6A6BQD1</accession>
<dbReference type="AlphaFoldDB" id="A0A6A6BQD1"/>
<evidence type="ECO:0000313" key="2">
    <source>
        <dbReference type="EMBL" id="KAF2145515.1"/>
    </source>
</evidence>
<evidence type="ECO:0000256" key="1">
    <source>
        <dbReference type="SAM" id="Phobius"/>
    </source>
</evidence>
<dbReference type="GeneID" id="54292673"/>
<keyword evidence="1" id="KW-1133">Transmembrane helix</keyword>
<dbReference type="RefSeq" id="XP_033401227.1">
    <property type="nucleotide sequence ID" value="XM_033535179.1"/>
</dbReference>
<reference evidence="2" key="1">
    <citation type="journal article" date="2020" name="Stud. Mycol.">
        <title>101 Dothideomycetes genomes: a test case for predicting lifestyles and emergence of pathogens.</title>
        <authorList>
            <person name="Haridas S."/>
            <person name="Albert R."/>
            <person name="Binder M."/>
            <person name="Bloem J."/>
            <person name="Labutti K."/>
            <person name="Salamov A."/>
            <person name="Andreopoulos B."/>
            <person name="Baker S."/>
            <person name="Barry K."/>
            <person name="Bills G."/>
            <person name="Bluhm B."/>
            <person name="Cannon C."/>
            <person name="Castanera R."/>
            <person name="Culley D."/>
            <person name="Daum C."/>
            <person name="Ezra D."/>
            <person name="Gonzalez J."/>
            <person name="Henrissat B."/>
            <person name="Kuo A."/>
            <person name="Liang C."/>
            <person name="Lipzen A."/>
            <person name="Lutzoni F."/>
            <person name="Magnuson J."/>
            <person name="Mondo S."/>
            <person name="Nolan M."/>
            <person name="Ohm R."/>
            <person name="Pangilinan J."/>
            <person name="Park H.-J."/>
            <person name="Ramirez L."/>
            <person name="Alfaro M."/>
            <person name="Sun H."/>
            <person name="Tritt A."/>
            <person name="Yoshinaga Y."/>
            <person name="Zwiers L.-H."/>
            <person name="Turgeon B."/>
            <person name="Goodwin S."/>
            <person name="Spatafora J."/>
            <person name="Crous P."/>
            <person name="Grigoriev I."/>
        </authorList>
    </citation>
    <scope>NUCLEOTIDE SEQUENCE</scope>
    <source>
        <strain evidence="2">CBS 121167</strain>
    </source>
</reference>
<protein>
    <submittedName>
        <fullName evidence="2">Uncharacterized protein</fullName>
    </submittedName>
</protein>
<evidence type="ECO:0000313" key="3">
    <source>
        <dbReference type="Proteomes" id="UP000799438"/>
    </source>
</evidence>
<keyword evidence="3" id="KW-1185">Reference proteome</keyword>
<dbReference type="Proteomes" id="UP000799438">
    <property type="component" value="Unassembled WGS sequence"/>
</dbReference>
<proteinExistence type="predicted"/>
<gene>
    <name evidence="2" type="ORF">K452DRAFT_121009</name>
</gene>
<organism evidence="2 3">
    <name type="scientific">Aplosporella prunicola CBS 121167</name>
    <dbReference type="NCBI Taxonomy" id="1176127"/>
    <lineage>
        <taxon>Eukaryota</taxon>
        <taxon>Fungi</taxon>
        <taxon>Dikarya</taxon>
        <taxon>Ascomycota</taxon>
        <taxon>Pezizomycotina</taxon>
        <taxon>Dothideomycetes</taxon>
        <taxon>Dothideomycetes incertae sedis</taxon>
        <taxon>Botryosphaeriales</taxon>
        <taxon>Aplosporellaceae</taxon>
        <taxon>Aplosporella</taxon>
    </lineage>
</organism>
<sequence>MYPPFTIHNNLARHIPPHQHYHHRHHILSPSSSNQIPFVITSLWPASVCFGTFVEFSFLSLSWPALLLLLLLQLLLLRRNIYPSSD</sequence>